<dbReference type="EMBL" id="CAFBLV010000190">
    <property type="protein sequence ID" value="CAB4876862.1"/>
    <property type="molecule type" value="Genomic_DNA"/>
</dbReference>
<dbReference type="AlphaFoldDB" id="A0A6J7E1A6"/>
<accession>A0A6J7E1A6</accession>
<proteinExistence type="predicted"/>
<reference evidence="1" key="1">
    <citation type="submission" date="2020-05" db="EMBL/GenBank/DDBJ databases">
        <authorList>
            <person name="Chiriac C."/>
            <person name="Salcher M."/>
            <person name="Ghai R."/>
            <person name="Kavagutti S V."/>
        </authorList>
    </citation>
    <scope>NUCLEOTIDE SEQUENCE</scope>
</reference>
<evidence type="ECO:0000313" key="1">
    <source>
        <dbReference type="EMBL" id="CAB4876862.1"/>
    </source>
</evidence>
<protein>
    <submittedName>
        <fullName evidence="1">Unannotated protein</fullName>
    </submittedName>
</protein>
<sequence length="44" mass="4806">MAYAEVVSTMHSDTHFDKEAGERIQQAFALCAFASELVGKASEE</sequence>
<name>A0A6J7E1A6_9ZZZZ</name>
<organism evidence="1">
    <name type="scientific">freshwater metagenome</name>
    <dbReference type="NCBI Taxonomy" id="449393"/>
    <lineage>
        <taxon>unclassified sequences</taxon>
        <taxon>metagenomes</taxon>
        <taxon>ecological metagenomes</taxon>
    </lineage>
</organism>
<gene>
    <name evidence="1" type="ORF">UFOPK3425_00939</name>
</gene>